<dbReference type="Pfam" id="PF15821">
    <property type="entry name" value="DUF4709"/>
    <property type="match status" value="1"/>
</dbReference>
<evidence type="ECO:0000259" key="2">
    <source>
        <dbReference type="Pfam" id="PF15821"/>
    </source>
</evidence>
<feature type="compositionally biased region" description="Basic and acidic residues" evidence="1">
    <location>
        <begin position="40"/>
        <end position="49"/>
    </location>
</feature>
<feature type="region of interest" description="Disordered" evidence="1">
    <location>
        <begin position="272"/>
        <end position="306"/>
    </location>
</feature>
<name>A0A0L0HFN5_SPIPD</name>
<dbReference type="InterPro" id="IPR031651">
    <property type="entry name" value="DUF4709"/>
</dbReference>
<dbReference type="InParanoid" id="A0A0L0HFN5"/>
<reference evidence="3 4" key="1">
    <citation type="submission" date="2009-08" db="EMBL/GenBank/DDBJ databases">
        <title>The Genome Sequence of Spizellomyces punctatus strain DAOM BR117.</title>
        <authorList>
            <consortium name="The Broad Institute Genome Sequencing Platform"/>
            <person name="Russ C."/>
            <person name="Cuomo C."/>
            <person name="Shea T."/>
            <person name="Young S.K."/>
            <person name="Zeng Q."/>
            <person name="Koehrsen M."/>
            <person name="Haas B."/>
            <person name="Borodovsky M."/>
            <person name="Guigo R."/>
            <person name="Alvarado L."/>
            <person name="Berlin A."/>
            <person name="Bochicchio J."/>
            <person name="Borenstein D."/>
            <person name="Chapman S."/>
            <person name="Chen Z."/>
            <person name="Engels R."/>
            <person name="Freedman E."/>
            <person name="Gellesch M."/>
            <person name="Goldberg J."/>
            <person name="Griggs A."/>
            <person name="Gujja S."/>
            <person name="Heiman D."/>
            <person name="Hepburn T."/>
            <person name="Howarth C."/>
            <person name="Jen D."/>
            <person name="Larson L."/>
            <person name="Lewis B."/>
            <person name="Mehta T."/>
            <person name="Park D."/>
            <person name="Pearson M."/>
            <person name="Roberts A."/>
            <person name="Saif S."/>
            <person name="Shenoy N."/>
            <person name="Sisk P."/>
            <person name="Stolte C."/>
            <person name="Sykes S."/>
            <person name="Thomson T."/>
            <person name="Walk T."/>
            <person name="White J."/>
            <person name="Yandava C."/>
            <person name="Burger G."/>
            <person name="Gray M.W."/>
            <person name="Holland P.W.H."/>
            <person name="King N."/>
            <person name="Lang F.B.F."/>
            <person name="Roger A.J."/>
            <person name="Ruiz-Trillo I."/>
            <person name="Lander E."/>
            <person name="Nusbaum C."/>
        </authorList>
    </citation>
    <scope>NUCLEOTIDE SEQUENCE [LARGE SCALE GENOMIC DNA]</scope>
    <source>
        <strain evidence="3 4">DAOM BR117</strain>
    </source>
</reference>
<organism evidence="3 4">
    <name type="scientific">Spizellomyces punctatus (strain DAOM BR117)</name>
    <dbReference type="NCBI Taxonomy" id="645134"/>
    <lineage>
        <taxon>Eukaryota</taxon>
        <taxon>Fungi</taxon>
        <taxon>Fungi incertae sedis</taxon>
        <taxon>Chytridiomycota</taxon>
        <taxon>Chytridiomycota incertae sedis</taxon>
        <taxon>Chytridiomycetes</taxon>
        <taxon>Spizellomycetales</taxon>
        <taxon>Spizellomycetaceae</taxon>
        <taxon>Spizellomyces</taxon>
    </lineage>
</organism>
<feature type="domain" description="DUF4709" evidence="2">
    <location>
        <begin position="70"/>
        <end position="160"/>
    </location>
</feature>
<feature type="compositionally biased region" description="Low complexity" evidence="1">
    <location>
        <begin position="740"/>
        <end position="773"/>
    </location>
</feature>
<dbReference type="Proteomes" id="UP000053201">
    <property type="component" value="Unassembled WGS sequence"/>
</dbReference>
<dbReference type="EMBL" id="KQ257456">
    <property type="protein sequence ID" value="KND00301.1"/>
    <property type="molecule type" value="Genomic_DNA"/>
</dbReference>
<evidence type="ECO:0000313" key="3">
    <source>
        <dbReference type="EMBL" id="KND00301.1"/>
    </source>
</evidence>
<feature type="region of interest" description="Disordered" evidence="1">
    <location>
        <begin position="324"/>
        <end position="343"/>
    </location>
</feature>
<feature type="compositionally biased region" description="Low complexity" evidence="1">
    <location>
        <begin position="283"/>
        <end position="306"/>
    </location>
</feature>
<evidence type="ECO:0000256" key="1">
    <source>
        <dbReference type="SAM" id="MobiDB-lite"/>
    </source>
</evidence>
<accession>A0A0L0HFN5</accession>
<dbReference type="RefSeq" id="XP_016608340.1">
    <property type="nucleotide sequence ID" value="XM_016752863.1"/>
</dbReference>
<gene>
    <name evidence="3" type="ORF">SPPG_04627</name>
</gene>
<protein>
    <recommendedName>
        <fullName evidence="2">DUF4709 domain-containing protein</fullName>
    </recommendedName>
</protein>
<feature type="region of interest" description="Disordered" evidence="1">
    <location>
        <begin position="720"/>
        <end position="842"/>
    </location>
</feature>
<proteinExistence type="predicted"/>
<feature type="region of interest" description="Disordered" evidence="1">
    <location>
        <begin position="1"/>
        <end position="49"/>
    </location>
</feature>
<dbReference type="AlphaFoldDB" id="A0A0L0HFN5"/>
<dbReference type="OrthoDB" id="2155208at2759"/>
<feature type="compositionally biased region" description="Acidic residues" evidence="1">
    <location>
        <begin position="331"/>
        <end position="343"/>
    </location>
</feature>
<evidence type="ECO:0000313" key="4">
    <source>
        <dbReference type="Proteomes" id="UP000053201"/>
    </source>
</evidence>
<dbReference type="VEuPathDB" id="FungiDB:SPPG_04627"/>
<feature type="region of interest" description="Disordered" evidence="1">
    <location>
        <begin position="453"/>
        <end position="476"/>
    </location>
</feature>
<feature type="compositionally biased region" description="Polar residues" evidence="1">
    <location>
        <begin position="542"/>
        <end position="567"/>
    </location>
</feature>
<keyword evidence="4" id="KW-1185">Reference proteome</keyword>
<feature type="compositionally biased region" description="Polar residues" evidence="1">
    <location>
        <begin position="21"/>
        <end position="36"/>
    </location>
</feature>
<sequence>MSTVEFGTRSRPLSPYRYVNRSGQGSPQNANRSRPSSARYIEDDNGNRERRAMEKVLTEVENSRTYLLRGLILADKSNQTEDKDLLPFDEMDRMVQTFHRELDVIRCMLQVNQDSKIQMLVDQVYDTIKDRLQTLEQNHRAEVDRARQDCKAQLKGAVRELLQTHKNYNAYALHQADEQLGDDIRRGEARVEKVASKLRQMEDEEERLRYSIARAYLLLKRKGLLSEAEIAVADEARMRTVDVVDQYQSMLSKRDDEIFWLRGQISELEEFLDEDVSPDSRPRTQTTQHHRTSVSGSTGTLRLGSSRTAMMRSMSTALDTLIEDTSQPSEDGGDQVESDAEDEDELAVVDELERTYEEKIRVLEEEHMKEVAAATAEHDRILHGWEVRLSSLLQLQDQEHVKRVTKRQEELLQLAMQVYKPRPPADKEVTAYTAGLTLQMLLDEEARCKEIEEEENRRRQEEREEEERAEQEELLQGHGSMEFAIYMRGRAVSNRFSSEELDLALGSELPPYSMGAFRGHPAPLRRGTSNRSIENAEHRHSTNSFAKSRSLNLSNDGISSGTASRVSVSHADSKQATVKGHGRRTISESRRSSACQRAPSAGKLALGSTVTRRSISRAEVPKSQTDPKARVSIWQQSRLLTTADTEIQGMNVRGQSPSSPHDADHEVSCGTPMMLFPEATNVAQETRPLQPSIVSNSMVTTANDIEMELNHNQGIMDKPVIGRSLMSGGTSTQVAGPVTPSISFIPSSPSRDRPTSNSKSSKPSSASPSPSRSGTEEELIDAISVRPWSATSEGDVLSRLNRARVSHPGSAPYLSKPIRRLASGGSVAARSPPIRTPPRKSQ</sequence>
<feature type="compositionally biased region" description="Basic and acidic residues" evidence="1">
    <location>
        <begin position="453"/>
        <end position="462"/>
    </location>
</feature>
<feature type="compositionally biased region" description="Acidic residues" evidence="1">
    <location>
        <begin position="463"/>
        <end position="473"/>
    </location>
</feature>
<feature type="region of interest" description="Disordered" evidence="1">
    <location>
        <begin position="533"/>
        <end position="628"/>
    </location>
</feature>
<dbReference type="GeneID" id="27688065"/>